<dbReference type="AlphaFoldDB" id="A0A9D7LTE5"/>
<dbReference type="CDD" id="cd06558">
    <property type="entry name" value="crotonase-like"/>
    <property type="match status" value="1"/>
</dbReference>
<protein>
    <submittedName>
        <fullName evidence="3">Methylmalonyl-CoA decarboxylase</fullName>
    </submittedName>
</protein>
<comment type="similarity">
    <text evidence="1">Belongs to the enoyl-CoA hydratase/isomerase family.</text>
</comment>
<gene>
    <name evidence="3" type="primary">scpB</name>
    <name evidence="3" type="ORF">IPN75_17890</name>
</gene>
<dbReference type="Proteomes" id="UP000808146">
    <property type="component" value="Unassembled WGS sequence"/>
</dbReference>
<accession>A0A9D7LTE5</accession>
<evidence type="ECO:0000256" key="1">
    <source>
        <dbReference type="ARBA" id="ARBA00005254"/>
    </source>
</evidence>
<dbReference type="InterPro" id="IPR001753">
    <property type="entry name" value="Enoyl-CoA_hydra/iso"/>
</dbReference>
<dbReference type="EMBL" id="JADKBR010000022">
    <property type="protein sequence ID" value="MBK8892109.1"/>
    <property type="molecule type" value="Genomic_DNA"/>
</dbReference>
<dbReference type="Gene3D" id="3.90.226.10">
    <property type="entry name" value="2-enoyl-CoA Hydratase, Chain A, domain 1"/>
    <property type="match status" value="1"/>
</dbReference>
<evidence type="ECO:0000313" key="3">
    <source>
        <dbReference type="EMBL" id="MBK8892109.1"/>
    </source>
</evidence>
<evidence type="ECO:0000256" key="2">
    <source>
        <dbReference type="ARBA" id="ARBA00023239"/>
    </source>
</evidence>
<keyword evidence="2" id="KW-0456">Lyase</keyword>
<organism evidence="3 4">
    <name type="scientific">Candidatus Dechloromonas phosphorivorans</name>
    <dbReference type="NCBI Taxonomy" id="2899244"/>
    <lineage>
        <taxon>Bacteria</taxon>
        <taxon>Pseudomonadati</taxon>
        <taxon>Pseudomonadota</taxon>
        <taxon>Betaproteobacteria</taxon>
        <taxon>Rhodocyclales</taxon>
        <taxon>Azonexaceae</taxon>
        <taxon>Dechloromonas</taxon>
    </lineage>
</organism>
<dbReference type="Pfam" id="PF00378">
    <property type="entry name" value="ECH_1"/>
    <property type="match status" value="1"/>
</dbReference>
<dbReference type="GO" id="GO:0006635">
    <property type="term" value="P:fatty acid beta-oxidation"/>
    <property type="evidence" value="ECO:0007669"/>
    <property type="project" value="TreeGrafter"/>
</dbReference>
<sequence length="259" mass="28792">MDIVQLEIDDHIGTITLNHKEKLNALSTELVEGVISALNECRRNKARVVVLRAKPGVRVWSAGHDVWELPVDGRDPLGWDDPLRSLIREIEIFPAPVIAMIEGSVWGGACETIFACDLIIASPSTTFAVTPSRLGVPYNVSGVLTFFNAAPYRLVKEMTFTAKPVSAQRAEQVGMINYVVDNPEIEEFTYEMARGITHNAPLSISVMKDQLRILAGAHPMTPQGFERIQGLRRLVYDSNDYKEGILAFKEKRKPVFTGT</sequence>
<reference evidence="3" key="1">
    <citation type="submission" date="2020-10" db="EMBL/GenBank/DDBJ databases">
        <title>Connecting structure to function with the recovery of over 1000 high-quality activated sludge metagenome-assembled genomes encoding full-length rRNA genes using long-read sequencing.</title>
        <authorList>
            <person name="Singleton C.M."/>
            <person name="Petriglieri F."/>
            <person name="Kristensen J.M."/>
            <person name="Kirkegaard R.H."/>
            <person name="Michaelsen T.Y."/>
            <person name="Andersen M.H."/>
            <person name="Karst S.M."/>
            <person name="Dueholm M.S."/>
            <person name="Nielsen P.H."/>
            <person name="Albertsen M."/>
        </authorList>
    </citation>
    <scope>NUCLEOTIDE SEQUENCE</scope>
    <source>
        <strain evidence="3">OdNE_18-Q3-R46-58_BAT3C.305</strain>
    </source>
</reference>
<dbReference type="NCBIfam" id="NF008506">
    <property type="entry name" value="PRK11423.1"/>
    <property type="match status" value="1"/>
</dbReference>
<dbReference type="Gene3D" id="1.10.12.10">
    <property type="entry name" value="Lyase 2-enoyl-coa Hydratase, Chain A, domain 2"/>
    <property type="match status" value="1"/>
</dbReference>
<dbReference type="SUPFAM" id="SSF52096">
    <property type="entry name" value="ClpP/crotonase"/>
    <property type="match status" value="1"/>
</dbReference>
<name>A0A9D7LTE5_9RHOO</name>
<dbReference type="GO" id="GO:0016829">
    <property type="term" value="F:lyase activity"/>
    <property type="evidence" value="ECO:0007669"/>
    <property type="project" value="UniProtKB-KW"/>
</dbReference>
<dbReference type="PANTHER" id="PTHR11941">
    <property type="entry name" value="ENOYL-COA HYDRATASE-RELATED"/>
    <property type="match status" value="1"/>
</dbReference>
<comment type="caution">
    <text evidence="3">The sequence shown here is derived from an EMBL/GenBank/DDBJ whole genome shotgun (WGS) entry which is preliminary data.</text>
</comment>
<evidence type="ECO:0000313" key="4">
    <source>
        <dbReference type="Proteomes" id="UP000808146"/>
    </source>
</evidence>
<dbReference type="InterPro" id="IPR029045">
    <property type="entry name" value="ClpP/crotonase-like_dom_sf"/>
</dbReference>
<dbReference type="InterPro" id="IPR014748">
    <property type="entry name" value="Enoyl-CoA_hydra_C"/>
</dbReference>
<dbReference type="PANTHER" id="PTHR11941:SF54">
    <property type="entry name" value="ENOYL-COA HYDRATASE, MITOCHONDRIAL"/>
    <property type="match status" value="1"/>
</dbReference>
<proteinExistence type="inferred from homology"/>